<gene>
    <name evidence="7" type="ORF">AURMO_00791</name>
</gene>
<dbReference type="Proteomes" id="UP000246894">
    <property type="component" value="Chromosome"/>
</dbReference>
<evidence type="ECO:0000256" key="4">
    <source>
        <dbReference type="SAM" id="MobiDB-lite"/>
    </source>
</evidence>
<accession>A0A2Z3RZK4</accession>
<keyword evidence="8" id="KW-1185">Reference proteome</keyword>
<keyword evidence="5" id="KW-1133">Transmembrane helix</keyword>
<keyword evidence="3 7" id="KW-0413">Isomerase</keyword>
<dbReference type="OrthoDB" id="5507614at2"/>
<dbReference type="Pfam" id="PF00160">
    <property type="entry name" value="Pro_isomerase"/>
    <property type="match status" value="1"/>
</dbReference>
<evidence type="ECO:0000313" key="7">
    <source>
        <dbReference type="EMBL" id="AWR21396.1"/>
    </source>
</evidence>
<evidence type="ECO:0000259" key="6">
    <source>
        <dbReference type="PROSITE" id="PS50072"/>
    </source>
</evidence>
<dbReference type="InterPro" id="IPR044665">
    <property type="entry name" value="E_coli_cyclophilin_A-like"/>
</dbReference>
<protein>
    <recommendedName>
        <fullName evidence="1">peptidylprolyl isomerase</fullName>
        <ecNumber evidence="1">5.2.1.8</ecNumber>
    </recommendedName>
</protein>
<evidence type="ECO:0000256" key="3">
    <source>
        <dbReference type="ARBA" id="ARBA00023235"/>
    </source>
</evidence>
<dbReference type="PANTHER" id="PTHR43246">
    <property type="entry name" value="PEPTIDYL-PROLYL CIS-TRANS ISOMERASE CYP38, CHLOROPLASTIC"/>
    <property type="match status" value="1"/>
</dbReference>
<proteinExistence type="predicted"/>
<dbReference type="InterPro" id="IPR029000">
    <property type="entry name" value="Cyclophilin-like_dom_sf"/>
</dbReference>
<dbReference type="Gene3D" id="2.40.100.10">
    <property type="entry name" value="Cyclophilin-like"/>
    <property type="match status" value="1"/>
</dbReference>
<keyword evidence="2" id="KW-0697">Rotamase</keyword>
<dbReference type="SUPFAM" id="SSF50891">
    <property type="entry name" value="Cyclophilin-like"/>
    <property type="match status" value="1"/>
</dbReference>
<dbReference type="CDD" id="cd00317">
    <property type="entry name" value="cyclophilin"/>
    <property type="match status" value="1"/>
</dbReference>
<dbReference type="KEGG" id="aum:AURMO_00791"/>
<sequence length="255" mass="26180">MAKMSDNRVTKEDRDRIKTYADRKAAHERAQKARKRTNRIIVGSISGVVVIALGFGIYSAVVSVVAPAPETTSTPTATGAAAPDAALSEYRVWTGSMDVAGVPITFELNGEAAPQAVASTVSLIGSGFYEGISCHRLTTEGIYVLQCGDPAGDGSGGPGYSYGPVENAPADNVYPAGTIAMARQGGNGNSMGSQFFIVYEDSTIPSDAAGGYTVIGHITSGLPELIAQVTSQGTSNGSSDGSPKVPVTLKSVSVK</sequence>
<evidence type="ECO:0000256" key="2">
    <source>
        <dbReference type="ARBA" id="ARBA00023110"/>
    </source>
</evidence>
<feature type="region of interest" description="Disordered" evidence="4">
    <location>
        <begin position="230"/>
        <end position="255"/>
    </location>
</feature>
<feature type="compositionally biased region" description="Polar residues" evidence="4">
    <location>
        <begin position="230"/>
        <end position="241"/>
    </location>
</feature>
<feature type="domain" description="PPIase cyclophilin-type" evidence="6">
    <location>
        <begin position="104"/>
        <end position="254"/>
    </location>
</feature>
<dbReference type="PROSITE" id="PS50072">
    <property type="entry name" value="CSA_PPIASE_2"/>
    <property type="match status" value="1"/>
</dbReference>
<reference evidence="7 8" key="1">
    <citation type="submission" date="2017-10" db="EMBL/GenBank/DDBJ databases">
        <title>Genome of an Actinobacterium that displays light-enhanced growth.</title>
        <authorList>
            <person name="Maresca J.A."/>
            <person name="Hempel P."/>
            <person name="Shevchenko O."/>
            <person name="Miller K.J."/>
            <person name="Hahn M.W."/>
        </authorList>
    </citation>
    <scope>NUCLEOTIDE SEQUENCE [LARGE SCALE GENOMIC DNA]</scope>
    <source>
        <strain evidence="7 8">MWH-Mo1</strain>
    </source>
</reference>
<keyword evidence="5" id="KW-0472">Membrane</keyword>
<feature type="transmembrane region" description="Helical" evidence="5">
    <location>
        <begin position="40"/>
        <end position="66"/>
    </location>
</feature>
<dbReference type="InterPro" id="IPR002130">
    <property type="entry name" value="Cyclophilin-type_PPIase_dom"/>
</dbReference>
<dbReference type="EMBL" id="CP023994">
    <property type="protein sequence ID" value="AWR21396.1"/>
    <property type="molecule type" value="Genomic_DNA"/>
</dbReference>
<name>A0A2Z3RZK4_9MICO</name>
<organism evidence="7 8">
    <name type="scientific">Aurantimicrobium photophilum</name>
    <dbReference type="NCBI Taxonomy" id="1987356"/>
    <lineage>
        <taxon>Bacteria</taxon>
        <taxon>Bacillati</taxon>
        <taxon>Actinomycetota</taxon>
        <taxon>Actinomycetes</taxon>
        <taxon>Micrococcales</taxon>
        <taxon>Microbacteriaceae</taxon>
        <taxon>Aurantimicrobium</taxon>
    </lineage>
</organism>
<dbReference type="GO" id="GO:0003755">
    <property type="term" value="F:peptidyl-prolyl cis-trans isomerase activity"/>
    <property type="evidence" value="ECO:0007669"/>
    <property type="project" value="UniProtKB-KW"/>
</dbReference>
<dbReference type="RefSeq" id="WP_110234863.1">
    <property type="nucleotide sequence ID" value="NZ_CP023994.1"/>
</dbReference>
<keyword evidence="5" id="KW-0812">Transmembrane</keyword>
<evidence type="ECO:0000256" key="5">
    <source>
        <dbReference type="SAM" id="Phobius"/>
    </source>
</evidence>
<evidence type="ECO:0000256" key="1">
    <source>
        <dbReference type="ARBA" id="ARBA00013194"/>
    </source>
</evidence>
<dbReference type="AlphaFoldDB" id="A0A2Z3RZK4"/>
<dbReference type="EC" id="5.2.1.8" evidence="1"/>
<evidence type="ECO:0000313" key="8">
    <source>
        <dbReference type="Proteomes" id="UP000246894"/>
    </source>
</evidence>